<evidence type="ECO:0000256" key="13">
    <source>
        <dbReference type="ARBA" id="ARBA00048988"/>
    </source>
</evidence>
<dbReference type="GO" id="GO:0004527">
    <property type="term" value="F:exonuclease activity"/>
    <property type="evidence" value="ECO:0007669"/>
    <property type="project" value="UniProtKB-KW"/>
</dbReference>
<evidence type="ECO:0000256" key="1">
    <source>
        <dbReference type="ARBA" id="ARBA00022722"/>
    </source>
</evidence>
<dbReference type="Gene3D" id="3.90.320.10">
    <property type="match status" value="1"/>
</dbReference>
<dbReference type="GO" id="GO:0003677">
    <property type="term" value="F:DNA binding"/>
    <property type="evidence" value="ECO:0007669"/>
    <property type="project" value="UniProtKB-KW"/>
</dbReference>
<organism evidence="16">
    <name type="scientific">marine metagenome</name>
    <dbReference type="NCBI Taxonomy" id="408172"/>
    <lineage>
        <taxon>unclassified sequences</taxon>
        <taxon>metagenomes</taxon>
        <taxon>ecological metagenomes</taxon>
    </lineage>
</organism>
<dbReference type="GO" id="GO:0005524">
    <property type="term" value="F:ATP binding"/>
    <property type="evidence" value="ECO:0007669"/>
    <property type="project" value="UniProtKB-KW"/>
</dbReference>
<keyword evidence="7" id="KW-0067">ATP-binding</keyword>
<name>A0A381U9R4_9ZZZZ</name>
<dbReference type="SUPFAM" id="SSF52540">
    <property type="entry name" value="P-loop containing nucleoside triphosphate hydrolases"/>
    <property type="match status" value="1"/>
</dbReference>
<keyword evidence="3" id="KW-0227">DNA damage</keyword>
<keyword evidence="4" id="KW-0378">Hydrolase</keyword>
<keyword evidence="2" id="KW-0547">Nucleotide-binding</keyword>
<gene>
    <name evidence="16" type="ORF">METZ01_LOCUS77816</name>
</gene>
<dbReference type="InterPro" id="IPR000212">
    <property type="entry name" value="DNA_helicase_UvrD/REP"/>
</dbReference>
<evidence type="ECO:0000256" key="4">
    <source>
        <dbReference type="ARBA" id="ARBA00022801"/>
    </source>
</evidence>
<dbReference type="Gene3D" id="1.10.3170.10">
    <property type="entry name" value="Recbcd, chain B, domain 2"/>
    <property type="match status" value="1"/>
</dbReference>
<keyword evidence="8" id="KW-0238">DNA-binding</keyword>
<dbReference type="Pfam" id="PF00580">
    <property type="entry name" value="UvrD-helicase"/>
    <property type="match status" value="1"/>
</dbReference>
<dbReference type="PANTHER" id="PTHR11070">
    <property type="entry name" value="UVRD / RECB / PCRA DNA HELICASE FAMILY MEMBER"/>
    <property type="match status" value="1"/>
</dbReference>
<evidence type="ECO:0000313" key="16">
    <source>
        <dbReference type="EMBL" id="SVA24962.1"/>
    </source>
</evidence>
<dbReference type="PROSITE" id="PS51198">
    <property type="entry name" value="UVRD_HELICASE_ATP_BIND"/>
    <property type="match status" value="1"/>
</dbReference>
<evidence type="ECO:0000256" key="12">
    <source>
        <dbReference type="ARBA" id="ARBA00034808"/>
    </source>
</evidence>
<dbReference type="EC" id="5.6.2.4" evidence="12"/>
<dbReference type="Pfam" id="PF13361">
    <property type="entry name" value="UvrD_C"/>
    <property type="match status" value="1"/>
</dbReference>
<dbReference type="InterPro" id="IPR014017">
    <property type="entry name" value="DNA_helicase_UvrD-like_C"/>
</dbReference>
<sequence length="1044" mass="121503">MHLKNSFKIYNASAGSGKTFNLVKEYLILLLTSENHDSYKNILAITFTNKAVNEMKSRIVDRLIEFSGKEKINKNSAIVKEIIKHTKLSVNSINIKSNQILKHLLKNYAAFEISTIDKFTQRIVRSFSYELNIDAKYEVEIDEEDLLEKAVDKLISKTGEDSELTKLFIDYAFEKADNNKSWDVSLDFKKIAKILINENSYEIIKEMQQNSISEFISAKQQLKLLKKNEADNCSALAEKALNLIELNGIEHKSFMRENLPKHFNKIVNKDYERIYNNQLENNLAAGNLYSAKIDQEQKDLIDLIQLNLFEIFNKIKTKVFNIKLYDNLLKNITPLSILNAINDELTNLKADNNTILISEFNKIINEEIKNQPAPFIYEKIGCKYKNYFIDEFQDTSSLQWGNLIPLLQNSLSSENSSLTIAGDAKQSIYRWRGSEVEQFIGLINENNPFYIDKELINLPVNYRSNRKIIEFNNDFFNHIGSFVFRNNYFKNTYLEASQEIFQKEEGYVNITLIDQKKKAEKAEIYCEKILEIINSCIKNGYKSKDVCIIVRKRKEGVLIADFLSEKGIDIISSESLLIDSSPDVRFILDTINYCLSEDVASKIEILNYLYNGNKTIELRDDFIRKFIDLDSVNFYKKLEEYSFYFEKTFLARLSIYEAVEYIIYSFKINEQSNSYLQFFLDFTLDYSSKFQSSFYDFSNYYQEKKDKLSIVSPSEINAVEIMTIHKSKGLEFPIVIYPFADLDIYREIEPKEWFPVKEEKISNFSHLLMNFNKDVAHFGPFGKMIYTDHVSKQEIDNINLLYVTLTRAKSELYIIGSQCFNKNGEENLNIYSGLLINYLKKINKWDDSKESYHFGSATKVKKSPKLDHNIVRPQQFICNPRERHGISLVSKSGMIWDTNKEKAIEKGNLIHELMSHINSPTDVEITMNHFLDSGRINIDQSKVLNALILSIISHPDLKKYYNSNSVSYNEREIIQKNDKNLRPDRIVINKDNKATIIDYKTGAPNNYHKKQLDEYEDALKKMGYLTLKKVLVYIEAESVNVTTF</sequence>
<evidence type="ECO:0000256" key="8">
    <source>
        <dbReference type="ARBA" id="ARBA00023125"/>
    </source>
</evidence>
<comment type="catalytic activity">
    <reaction evidence="11">
        <text>Couples ATP hydrolysis with the unwinding of duplex DNA by translocating in the 3'-5' direction.</text>
        <dbReference type="EC" id="5.6.2.4"/>
    </reaction>
</comment>
<keyword evidence="5" id="KW-0347">Helicase</keyword>
<dbReference type="PANTHER" id="PTHR11070:SF67">
    <property type="entry name" value="DNA 3'-5' HELICASE"/>
    <property type="match status" value="1"/>
</dbReference>
<evidence type="ECO:0000256" key="6">
    <source>
        <dbReference type="ARBA" id="ARBA00022839"/>
    </source>
</evidence>
<keyword evidence="9" id="KW-0234">DNA repair</keyword>
<dbReference type="GO" id="GO:0000725">
    <property type="term" value="P:recombinational repair"/>
    <property type="evidence" value="ECO:0007669"/>
    <property type="project" value="TreeGrafter"/>
</dbReference>
<feature type="domain" description="UvrD-like helicase ATP-binding" evidence="14">
    <location>
        <begin position="1"/>
        <end position="465"/>
    </location>
</feature>
<comment type="catalytic activity">
    <reaction evidence="13">
        <text>ATP + H2O = ADP + phosphate + H(+)</text>
        <dbReference type="Rhea" id="RHEA:13065"/>
        <dbReference type="ChEBI" id="CHEBI:15377"/>
        <dbReference type="ChEBI" id="CHEBI:15378"/>
        <dbReference type="ChEBI" id="CHEBI:30616"/>
        <dbReference type="ChEBI" id="CHEBI:43474"/>
        <dbReference type="ChEBI" id="CHEBI:456216"/>
        <dbReference type="EC" id="5.6.2.4"/>
    </reaction>
</comment>
<evidence type="ECO:0000259" key="14">
    <source>
        <dbReference type="PROSITE" id="PS51198"/>
    </source>
</evidence>
<feature type="domain" description="UvrD-like helicase C-terminal" evidence="15">
    <location>
        <begin position="491"/>
        <end position="729"/>
    </location>
</feature>
<evidence type="ECO:0000259" key="15">
    <source>
        <dbReference type="PROSITE" id="PS51217"/>
    </source>
</evidence>
<dbReference type="InterPro" id="IPR014016">
    <property type="entry name" value="UvrD-like_ATP-bd"/>
</dbReference>
<dbReference type="Gene3D" id="3.40.50.300">
    <property type="entry name" value="P-loop containing nucleotide triphosphate hydrolases"/>
    <property type="match status" value="3"/>
</dbReference>
<evidence type="ECO:0000256" key="9">
    <source>
        <dbReference type="ARBA" id="ARBA00023204"/>
    </source>
</evidence>
<evidence type="ECO:0000256" key="3">
    <source>
        <dbReference type="ARBA" id="ARBA00022763"/>
    </source>
</evidence>
<evidence type="ECO:0000256" key="2">
    <source>
        <dbReference type="ARBA" id="ARBA00022741"/>
    </source>
</evidence>
<evidence type="ECO:0000256" key="11">
    <source>
        <dbReference type="ARBA" id="ARBA00034617"/>
    </source>
</evidence>
<dbReference type="InterPro" id="IPR011604">
    <property type="entry name" value="PDDEXK-like_dom_sf"/>
</dbReference>
<protein>
    <recommendedName>
        <fullName evidence="12">DNA 3'-5' helicase</fullName>
        <ecNumber evidence="12">5.6.2.4</ecNumber>
    </recommendedName>
</protein>
<accession>A0A381U9R4</accession>
<dbReference type="InterPro" id="IPR027417">
    <property type="entry name" value="P-loop_NTPase"/>
</dbReference>
<reference evidence="16" key="1">
    <citation type="submission" date="2018-05" db="EMBL/GenBank/DDBJ databases">
        <authorList>
            <person name="Lanie J.A."/>
            <person name="Ng W.-L."/>
            <person name="Kazmierczak K.M."/>
            <person name="Andrzejewski T.M."/>
            <person name="Davidsen T.M."/>
            <person name="Wayne K.J."/>
            <person name="Tettelin H."/>
            <person name="Glass J.I."/>
            <person name="Rusch D."/>
            <person name="Podicherti R."/>
            <person name="Tsui H.-C.T."/>
            <person name="Winkler M.E."/>
        </authorList>
    </citation>
    <scope>NUCLEOTIDE SEQUENCE</scope>
</reference>
<keyword evidence="10" id="KW-0413">Isomerase</keyword>
<keyword evidence="1" id="KW-0540">Nuclease</keyword>
<proteinExistence type="predicted"/>
<dbReference type="AlphaFoldDB" id="A0A381U9R4"/>
<dbReference type="GO" id="GO:0005829">
    <property type="term" value="C:cytosol"/>
    <property type="evidence" value="ECO:0007669"/>
    <property type="project" value="TreeGrafter"/>
</dbReference>
<dbReference type="GO" id="GO:0043138">
    <property type="term" value="F:3'-5' DNA helicase activity"/>
    <property type="evidence" value="ECO:0007669"/>
    <property type="project" value="UniProtKB-EC"/>
</dbReference>
<evidence type="ECO:0000256" key="7">
    <source>
        <dbReference type="ARBA" id="ARBA00022840"/>
    </source>
</evidence>
<evidence type="ECO:0000256" key="5">
    <source>
        <dbReference type="ARBA" id="ARBA00022806"/>
    </source>
</evidence>
<keyword evidence="6" id="KW-0269">Exonuclease</keyword>
<dbReference type="PROSITE" id="PS51217">
    <property type="entry name" value="UVRD_HELICASE_CTER"/>
    <property type="match status" value="1"/>
</dbReference>
<evidence type="ECO:0000256" key="10">
    <source>
        <dbReference type="ARBA" id="ARBA00023235"/>
    </source>
</evidence>
<dbReference type="EMBL" id="UINC01006016">
    <property type="protein sequence ID" value="SVA24962.1"/>
    <property type="molecule type" value="Genomic_DNA"/>
</dbReference>